<accession>A0A367L0K0</accession>
<sequence length="152" mass="16887">DSTNTAFYKDMRYKRLLFDFYVEIRGSRFARGLANFVSIDALGGLTRDSALPLPSSNRDKDPILNPRESSSELSDLFLLSELSDFFINTPSNLLFNNSKGNKAAKKIAAKEQKSTTKKIVVSFKNPTLFCAEGRTLSKKAKTLVVTLKAIAL</sequence>
<dbReference type="STRING" id="1330021.A0A367L0K0"/>
<proteinExistence type="predicted"/>
<feature type="non-terminal residue" evidence="1">
    <location>
        <position position="1"/>
    </location>
</feature>
<protein>
    <submittedName>
        <fullName evidence="1">Uncharacterized protein</fullName>
    </submittedName>
</protein>
<keyword evidence="2" id="KW-1185">Reference proteome</keyword>
<evidence type="ECO:0000313" key="2">
    <source>
        <dbReference type="Proteomes" id="UP000253664"/>
    </source>
</evidence>
<gene>
    <name evidence="1" type="ORF">L249_7890</name>
</gene>
<dbReference type="Proteomes" id="UP000253664">
    <property type="component" value="Unassembled WGS sequence"/>
</dbReference>
<organism evidence="1 2">
    <name type="scientific">Ophiocordyceps polyrhachis-furcata BCC 54312</name>
    <dbReference type="NCBI Taxonomy" id="1330021"/>
    <lineage>
        <taxon>Eukaryota</taxon>
        <taxon>Fungi</taxon>
        <taxon>Dikarya</taxon>
        <taxon>Ascomycota</taxon>
        <taxon>Pezizomycotina</taxon>
        <taxon>Sordariomycetes</taxon>
        <taxon>Hypocreomycetidae</taxon>
        <taxon>Hypocreales</taxon>
        <taxon>Ophiocordycipitaceae</taxon>
        <taxon>Ophiocordyceps</taxon>
    </lineage>
</organism>
<reference evidence="1 2" key="1">
    <citation type="journal article" date="2015" name="BMC Genomics">
        <title>Insights from the genome of Ophiocordyceps polyrhachis-furcata to pathogenicity and host specificity in insect fungi.</title>
        <authorList>
            <person name="Wichadakul D."/>
            <person name="Kobmoo N."/>
            <person name="Ingsriswang S."/>
            <person name="Tangphatsornruang S."/>
            <person name="Chantasingh D."/>
            <person name="Luangsa-ard J.J."/>
            <person name="Eurwilaichitr L."/>
        </authorList>
    </citation>
    <scope>NUCLEOTIDE SEQUENCE [LARGE SCALE GENOMIC DNA]</scope>
    <source>
        <strain evidence="1 2">BCC 54312</strain>
    </source>
</reference>
<name>A0A367L0K0_9HYPO</name>
<dbReference type="AlphaFoldDB" id="A0A367L0K0"/>
<dbReference type="EMBL" id="LKCN02000022">
    <property type="protein sequence ID" value="RCI07944.1"/>
    <property type="molecule type" value="Genomic_DNA"/>
</dbReference>
<evidence type="ECO:0000313" key="1">
    <source>
        <dbReference type="EMBL" id="RCI07944.1"/>
    </source>
</evidence>
<comment type="caution">
    <text evidence="1">The sequence shown here is derived from an EMBL/GenBank/DDBJ whole genome shotgun (WGS) entry which is preliminary data.</text>
</comment>